<evidence type="ECO:0000256" key="1">
    <source>
        <dbReference type="SAM" id="SignalP"/>
    </source>
</evidence>
<gene>
    <name evidence="2" type="ORF">GCM10011416_12700</name>
</gene>
<dbReference type="Proteomes" id="UP000633278">
    <property type="component" value="Unassembled WGS sequence"/>
</dbReference>
<dbReference type="AlphaFoldDB" id="A0A917HZK1"/>
<reference evidence="2" key="2">
    <citation type="submission" date="2020-09" db="EMBL/GenBank/DDBJ databases">
        <authorList>
            <person name="Sun Q."/>
            <person name="Zhou Y."/>
        </authorList>
    </citation>
    <scope>NUCLEOTIDE SEQUENCE</scope>
    <source>
        <strain evidence="2">CGMCC 1.15763</strain>
    </source>
</reference>
<feature type="signal peptide" evidence="1">
    <location>
        <begin position="1"/>
        <end position="18"/>
    </location>
</feature>
<protein>
    <recommendedName>
        <fullName evidence="4">Lipoprotein</fullName>
    </recommendedName>
</protein>
<sequence>MNSLKTYFFLAISSLLIASCGSYTQKKSTNIKEEPVVIANDSLEYQIIIIDQGFTNYLKSIARPMNFYSQNFLESKNKFYVIEWNNRARNPTRYNANIYENIIDYESNINYGLEVNYKLYWYFKFAEQKYRMKLN</sequence>
<keyword evidence="1" id="KW-0732">Signal</keyword>
<evidence type="ECO:0000313" key="2">
    <source>
        <dbReference type="EMBL" id="GGG96407.1"/>
    </source>
</evidence>
<dbReference type="Pfam" id="PF19643">
    <property type="entry name" value="DUF6146"/>
    <property type="match status" value="1"/>
</dbReference>
<dbReference type="InterPro" id="IPR046144">
    <property type="entry name" value="DUF6146"/>
</dbReference>
<organism evidence="2 3">
    <name type="scientific">Polaribacter pacificus</name>
    <dbReference type="NCBI Taxonomy" id="1775173"/>
    <lineage>
        <taxon>Bacteria</taxon>
        <taxon>Pseudomonadati</taxon>
        <taxon>Bacteroidota</taxon>
        <taxon>Flavobacteriia</taxon>
        <taxon>Flavobacteriales</taxon>
        <taxon>Flavobacteriaceae</taxon>
    </lineage>
</organism>
<proteinExistence type="predicted"/>
<dbReference type="PROSITE" id="PS51257">
    <property type="entry name" value="PROKAR_LIPOPROTEIN"/>
    <property type="match status" value="1"/>
</dbReference>
<dbReference type="EMBL" id="BMJW01000001">
    <property type="protein sequence ID" value="GGG96407.1"/>
    <property type="molecule type" value="Genomic_DNA"/>
</dbReference>
<dbReference type="RefSeq" id="WP_188598423.1">
    <property type="nucleotide sequence ID" value="NZ_BMJW01000001.1"/>
</dbReference>
<accession>A0A917HZK1</accession>
<evidence type="ECO:0008006" key="4">
    <source>
        <dbReference type="Google" id="ProtNLM"/>
    </source>
</evidence>
<evidence type="ECO:0000313" key="3">
    <source>
        <dbReference type="Proteomes" id="UP000633278"/>
    </source>
</evidence>
<name>A0A917HZK1_9FLAO</name>
<comment type="caution">
    <text evidence="2">The sequence shown here is derived from an EMBL/GenBank/DDBJ whole genome shotgun (WGS) entry which is preliminary data.</text>
</comment>
<feature type="chain" id="PRO_5037505305" description="Lipoprotein" evidence="1">
    <location>
        <begin position="19"/>
        <end position="135"/>
    </location>
</feature>
<reference evidence="2" key="1">
    <citation type="journal article" date="2014" name="Int. J. Syst. Evol. Microbiol.">
        <title>Complete genome sequence of Corynebacterium casei LMG S-19264T (=DSM 44701T), isolated from a smear-ripened cheese.</title>
        <authorList>
            <consortium name="US DOE Joint Genome Institute (JGI-PGF)"/>
            <person name="Walter F."/>
            <person name="Albersmeier A."/>
            <person name="Kalinowski J."/>
            <person name="Ruckert C."/>
        </authorList>
    </citation>
    <scope>NUCLEOTIDE SEQUENCE</scope>
    <source>
        <strain evidence="2">CGMCC 1.15763</strain>
    </source>
</reference>
<keyword evidence="3" id="KW-1185">Reference proteome</keyword>